<evidence type="ECO:0000313" key="1">
    <source>
        <dbReference type="EMBL" id="ONG58957.1"/>
    </source>
</evidence>
<dbReference type="EMBL" id="MLCO01000007">
    <property type="protein sequence ID" value="ONG58957.1"/>
    <property type="molecule type" value="Genomic_DNA"/>
</dbReference>
<evidence type="ECO:0008006" key="3">
    <source>
        <dbReference type="Google" id="ProtNLM"/>
    </source>
</evidence>
<organism evidence="1 2">
    <name type="scientific">Teichococcus deserti</name>
    <dbReference type="NCBI Taxonomy" id="1817963"/>
    <lineage>
        <taxon>Bacteria</taxon>
        <taxon>Pseudomonadati</taxon>
        <taxon>Pseudomonadota</taxon>
        <taxon>Alphaproteobacteria</taxon>
        <taxon>Acetobacterales</taxon>
        <taxon>Roseomonadaceae</taxon>
        <taxon>Roseomonas</taxon>
    </lineage>
</organism>
<comment type="caution">
    <text evidence="1">The sequence shown here is derived from an EMBL/GenBank/DDBJ whole genome shotgun (WGS) entry which is preliminary data.</text>
</comment>
<reference evidence="1 2" key="1">
    <citation type="submission" date="2016-10" db="EMBL/GenBank/DDBJ databases">
        <title>Draft Genome sequence of Roseomonas sp. strain M3.</title>
        <authorList>
            <person name="Subhash Y."/>
            <person name="Lee S."/>
        </authorList>
    </citation>
    <scope>NUCLEOTIDE SEQUENCE [LARGE SCALE GENOMIC DNA]</scope>
    <source>
        <strain evidence="1 2">M3</strain>
    </source>
</reference>
<protein>
    <recommendedName>
        <fullName evidence="3">Outer membrane protein beta-barrel domain-containing protein</fullName>
    </recommendedName>
</protein>
<dbReference type="InterPro" id="IPR018759">
    <property type="entry name" value="BBP2_2"/>
</dbReference>
<dbReference type="Proteomes" id="UP000188879">
    <property type="component" value="Unassembled WGS sequence"/>
</dbReference>
<accession>A0A1V2H839</accession>
<dbReference type="Pfam" id="PF10082">
    <property type="entry name" value="BBP2_2"/>
    <property type="match status" value="1"/>
</dbReference>
<evidence type="ECO:0000313" key="2">
    <source>
        <dbReference type="Proteomes" id="UP000188879"/>
    </source>
</evidence>
<proteinExistence type="predicted"/>
<gene>
    <name evidence="1" type="ORF">BKE38_01165</name>
</gene>
<sequence length="459" mass="50998">MPSKLCENNEEGWPRGELRRIFIAMTTRKPPRRRPGLRSMPHRLAWIAGLPALLLGAAEGSAQSSFSPEATARGVTVMTRQRPDYDPAGIRTGGVRLDAALEGGIGYDSNLVPGISNQRSGAFAEQGLSLGAQTDWTRHAIGLSASQTTRQYFQDSDLNWNDWSLGGGARYDIGRASNIRLRYDHVRSHIDVDNYDLQDGNSGRVPVPVDTDIVQLAGTAAFNRLELGSSVEYRRIRYQDVTVNGQRDTVSSNDYDTVIGEFTADYSLLPGRSVIGLVRLQDIAYEREGQSGRDSFTWEAQGGVRYDANGLVRVRLLVGYRNRDYDEPGRKSLSGPAFEGEVSWAATQLTTLTFSAQRSIEESIRESSVSYTRTAARVRVDHELLRNVILSGEVRGERRKYPQEGGTVSDGIALVEGRYLINRNLALVATYQHTERLEAPEGIREYGRDQVLLRLRMAL</sequence>
<name>A0A1V2H839_9PROT</name>
<dbReference type="AlphaFoldDB" id="A0A1V2H839"/>
<keyword evidence="2" id="KW-1185">Reference proteome</keyword>
<dbReference type="SUPFAM" id="SSF56935">
    <property type="entry name" value="Porins"/>
    <property type="match status" value="1"/>
</dbReference>